<evidence type="ECO:0000313" key="2">
    <source>
        <dbReference type="EMBL" id="KAL2512923.1"/>
    </source>
</evidence>
<dbReference type="Proteomes" id="UP001604336">
    <property type="component" value="Unassembled WGS sequence"/>
</dbReference>
<dbReference type="AlphaFoldDB" id="A0ABD1TJL7"/>
<sequence length="109" mass="12467">MFILLVYKSIEEEDNHGDKGLNGSDNLQSKKCKLLRWFGKDDVVANGEIASTNPTDLVHHVPLGNECWRVWVTEVVDNVTLYRPTREHFLLEDALGSTIAWPLKYIKVD</sequence>
<feature type="domain" description="DUF8039" evidence="1">
    <location>
        <begin position="29"/>
        <end position="108"/>
    </location>
</feature>
<proteinExistence type="predicted"/>
<dbReference type="InterPro" id="IPR058352">
    <property type="entry name" value="DUF8039"/>
</dbReference>
<protein>
    <submittedName>
        <fullName evidence="2">Transposase 23 domain-containing protein</fullName>
    </submittedName>
</protein>
<reference evidence="3" key="1">
    <citation type="submission" date="2024-07" db="EMBL/GenBank/DDBJ databases">
        <title>Two chromosome-level genome assemblies of Korean endemic species Abeliophyllum distichum and Forsythia ovata (Oleaceae).</title>
        <authorList>
            <person name="Jang H."/>
        </authorList>
    </citation>
    <scope>NUCLEOTIDE SEQUENCE [LARGE SCALE GENOMIC DNA]</scope>
</reference>
<keyword evidence="3" id="KW-1185">Reference proteome</keyword>
<evidence type="ECO:0000259" key="1">
    <source>
        <dbReference type="Pfam" id="PF26133"/>
    </source>
</evidence>
<dbReference type="EMBL" id="JBFOLK010000005">
    <property type="protein sequence ID" value="KAL2512923.1"/>
    <property type="molecule type" value="Genomic_DNA"/>
</dbReference>
<comment type="caution">
    <text evidence="2">The sequence shown here is derived from an EMBL/GenBank/DDBJ whole genome shotgun (WGS) entry which is preliminary data.</text>
</comment>
<evidence type="ECO:0000313" key="3">
    <source>
        <dbReference type="Proteomes" id="UP001604336"/>
    </source>
</evidence>
<gene>
    <name evidence="2" type="ORF">Adt_18523</name>
</gene>
<name>A0ABD1TJL7_9LAMI</name>
<dbReference type="Pfam" id="PF26133">
    <property type="entry name" value="DUF8039"/>
    <property type="match status" value="1"/>
</dbReference>
<organism evidence="2 3">
    <name type="scientific">Abeliophyllum distichum</name>
    <dbReference type="NCBI Taxonomy" id="126358"/>
    <lineage>
        <taxon>Eukaryota</taxon>
        <taxon>Viridiplantae</taxon>
        <taxon>Streptophyta</taxon>
        <taxon>Embryophyta</taxon>
        <taxon>Tracheophyta</taxon>
        <taxon>Spermatophyta</taxon>
        <taxon>Magnoliopsida</taxon>
        <taxon>eudicotyledons</taxon>
        <taxon>Gunneridae</taxon>
        <taxon>Pentapetalae</taxon>
        <taxon>asterids</taxon>
        <taxon>lamiids</taxon>
        <taxon>Lamiales</taxon>
        <taxon>Oleaceae</taxon>
        <taxon>Forsythieae</taxon>
        <taxon>Abeliophyllum</taxon>
    </lineage>
</organism>
<accession>A0ABD1TJL7</accession>